<feature type="signal peptide" evidence="9">
    <location>
        <begin position="1"/>
        <end position="25"/>
    </location>
</feature>
<protein>
    <recommendedName>
        <fullName evidence="7">Acyl-CoA:diacylglycerol acyltransferase</fullName>
        <ecNumber evidence="3">2.3.1.122</ecNumber>
        <ecNumber evidence="4">2.3.1.20</ecNumber>
    </recommendedName>
</protein>
<keyword evidence="11" id="KW-1185">Reference proteome</keyword>
<dbReference type="Proteomes" id="UP000035088">
    <property type="component" value="Unassembled WGS sequence"/>
</dbReference>
<comment type="catalytic activity">
    <reaction evidence="8">
        <text>an acyl-CoA + a 1,2-diacyl-sn-glycerol = a triacyl-sn-glycerol + CoA</text>
        <dbReference type="Rhea" id="RHEA:10868"/>
        <dbReference type="ChEBI" id="CHEBI:17815"/>
        <dbReference type="ChEBI" id="CHEBI:57287"/>
        <dbReference type="ChEBI" id="CHEBI:58342"/>
        <dbReference type="ChEBI" id="CHEBI:64615"/>
        <dbReference type="EC" id="2.3.1.20"/>
    </reaction>
</comment>
<keyword evidence="6" id="KW-0012">Acyltransferase</keyword>
<evidence type="ECO:0000256" key="2">
    <source>
        <dbReference type="ARBA" id="ARBA00005874"/>
    </source>
</evidence>
<accession>G7H6A7</accession>
<evidence type="ECO:0000256" key="4">
    <source>
        <dbReference type="ARBA" id="ARBA00013244"/>
    </source>
</evidence>
<dbReference type="RefSeq" id="WP_007323457.1">
    <property type="nucleotide sequence ID" value="NZ_BAEE01000068.1"/>
</dbReference>
<dbReference type="SUPFAM" id="SSF53474">
    <property type="entry name" value="alpha/beta-Hydrolases"/>
    <property type="match status" value="1"/>
</dbReference>
<proteinExistence type="inferred from homology"/>
<dbReference type="AlphaFoldDB" id="G7H6A7"/>
<gene>
    <name evidence="10" type="ORF">GOARA_068_00410</name>
</gene>
<evidence type="ECO:0000256" key="6">
    <source>
        <dbReference type="ARBA" id="ARBA00023315"/>
    </source>
</evidence>
<evidence type="ECO:0000256" key="9">
    <source>
        <dbReference type="SAM" id="SignalP"/>
    </source>
</evidence>
<reference evidence="10 11" key="1">
    <citation type="submission" date="2011-11" db="EMBL/GenBank/DDBJ databases">
        <title>Whole genome shotgun sequence of Gordonia araii NBRC 100433.</title>
        <authorList>
            <person name="Yoshida Y."/>
            <person name="Hosoyama A."/>
            <person name="Tsuchikane K."/>
            <person name="Katsumata H."/>
            <person name="Yamazaki S."/>
            <person name="Fujita N."/>
        </authorList>
    </citation>
    <scope>NUCLEOTIDE SEQUENCE [LARGE SCALE GENOMIC DNA]</scope>
    <source>
        <strain evidence="10 11">NBRC 100433</strain>
    </source>
</reference>
<dbReference type="GO" id="GO:0050348">
    <property type="term" value="F:trehalose O-mycolyltransferase activity"/>
    <property type="evidence" value="ECO:0007669"/>
    <property type="project" value="UniProtKB-EC"/>
</dbReference>
<dbReference type="Pfam" id="PF00756">
    <property type="entry name" value="Esterase"/>
    <property type="match status" value="1"/>
</dbReference>
<evidence type="ECO:0000256" key="1">
    <source>
        <dbReference type="ARBA" id="ARBA00000697"/>
    </source>
</evidence>
<dbReference type="InterPro" id="IPR000801">
    <property type="entry name" value="Esterase-like"/>
</dbReference>
<evidence type="ECO:0000256" key="3">
    <source>
        <dbReference type="ARBA" id="ARBA00012820"/>
    </source>
</evidence>
<name>G7H6A7_9ACTN</name>
<dbReference type="GO" id="GO:0004144">
    <property type="term" value="F:diacylglycerol O-acyltransferase activity"/>
    <property type="evidence" value="ECO:0007669"/>
    <property type="project" value="UniProtKB-EC"/>
</dbReference>
<feature type="chain" id="PRO_5038892093" description="Acyl-CoA:diacylglycerol acyltransferase" evidence="9">
    <location>
        <begin position="26"/>
        <end position="335"/>
    </location>
</feature>
<dbReference type="EC" id="2.3.1.122" evidence="3"/>
<evidence type="ECO:0000256" key="5">
    <source>
        <dbReference type="ARBA" id="ARBA00022679"/>
    </source>
</evidence>
<dbReference type="Gene3D" id="3.40.50.1820">
    <property type="entry name" value="alpha/beta hydrolase"/>
    <property type="match status" value="1"/>
</dbReference>
<dbReference type="OrthoDB" id="4366784at2"/>
<dbReference type="InterPro" id="IPR029058">
    <property type="entry name" value="AB_hydrolase_fold"/>
</dbReference>
<evidence type="ECO:0000313" key="10">
    <source>
        <dbReference type="EMBL" id="GAB11382.1"/>
    </source>
</evidence>
<organism evidence="10 11">
    <name type="scientific">Gordonia araii NBRC 100433</name>
    <dbReference type="NCBI Taxonomy" id="1073574"/>
    <lineage>
        <taxon>Bacteria</taxon>
        <taxon>Bacillati</taxon>
        <taxon>Actinomycetota</taxon>
        <taxon>Actinomycetes</taxon>
        <taxon>Mycobacteriales</taxon>
        <taxon>Gordoniaceae</taxon>
        <taxon>Gordonia</taxon>
    </lineage>
</organism>
<evidence type="ECO:0000256" key="8">
    <source>
        <dbReference type="ARBA" id="ARBA00048109"/>
    </source>
</evidence>
<sequence>MLTRPRTRLVAGAMALMVGAGLASAVSAPSAEARSATDRVYSRAMHKSIPVYVVPANRPNAPTIYLLDGLRAPKNDTGWLINTDVARFMRGKGVNLVLPFGGAGSFYTDWEQRDPKLGLNKWETFLTRELPRYMKRKYKADNRRNGIGGLSMSGTSALNIASRHPNLYRSVASYSGYPTVTMPGFTQGIQASVAEVGGNPNNMWGIYPAGQWFANDPFLSAGNLAGKWVYVSSGTGITSKYDSAINPGSPNFDPMRFVQMVPLETAASISSQMYITRLQTVGVRLTTHISPDGGHWWDYWQRRFKESWYKTYRPSFYTPNGAPVRGGGTGSMGSS</sequence>
<evidence type="ECO:0000313" key="11">
    <source>
        <dbReference type="Proteomes" id="UP000035088"/>
    </source>
</evidence>
<dbReference type="PANTHER" id="PTHR48098">
    <property type="entry name" value="ENTEROCHELIN ESTERASE-RELATED"/>
    <property type="match status" value="1"/>
</dbReference>
<dbReference type="PANTHER" id="PTHR48098:SF1">
    <property type="entry name" value="DIACYLGLYCEROL ACYLTRANSFERASE_MYCOLYLTRANSFERASE AG85A"/>
    <property type="match status" value="1"/>
</dbReference>
<dbReference type="EC" id="2.3.1.20" evidence="4"/>
<dbReference type="PROSITE" id="PS51318">
    <property type="entry name" value="TAT"/>
    <property type="match status" value="1"/>
</dbReference>
<comment type="similarity">
    <text evidence="2">Belongs to the mycobacterial A85 antigen family.</text>
</comment>
<dbReference type="EMBL" id="BAEE01000068">
    <property type="protein sequence ID" value="GAB11382.1"/>
    <property type="molecule type" value="Genomic_DNA"/>
</dbReference>
<dbReference type="InterPro" id="IPR006311">
    <property type="entry name" value="TAT_signal"/>
</dbReference>
<comment type="caution">
    <text evidence="10">The sequence shown here is derived from an EMBL/GenBank/DDBJ whole genome shotgun (WGS) entry which is preliminary data.</text>
</comment>
<keyword evidence="5 10" id="KW-0808">Transferase</keyword>
<comment type="catalytic activity">
    <reaction evidence="1">
        <text>2 alpha,alpha'-trehalose 6-mycolate = alpha,alpha'-trehalose 6,6'-bismycolate + alpha,alpha-trehalose</text>
        <dbReference type="Rhea" id="RHEA:23472"/>
        <dbReference type="ChEBI" id="CHEBI:16551"/>
        <dbReference type="ChEBI" id="CHEBI:18195"/>
        <dbReference type="ChEBI" id="CHEBI:18234"/>
        <dbReference type="EC" id="2.3.1.122"/>
    </reaction>
</comment>
<keyword evidence="9" id="KW-0732">Signal</keyword>
<dbReference type="InterPro" id="IPR050583">
    <property type="entry name" value="Mycobacterial_A85_antigen"/>
</dbReference>
<dbReference type="STRING" id="1073574.GOARA_068_00410"/>
<evidence type="ECO:0000256" key="7">
    <source>
        <dbReference type="ARBA" id="ARBA00032572"/>
    </source>
</evidence>